<organism evidence="2 3">
    <name type="scientific">Paractinoplanes brasiliensis</name>
    <dbReference type="NCBI Taxonomy" id="52695"/>
    <lineage>
        <taxon>Bacteria</taxon>
        <taxon>Bacillati</taxon>
        <taxon>Actinomycetota</taxon>
        <taxon>Actinomycetes</taxon>
        <taxon>Micromonosporales</taxon>
        <taxon>Micromonosporaceae</taxon>
        <taxon>Paractinoplanes</taxon>
    </lineage>
</organism>
<keyword evidence="3" id="KW-1185">Reference proteome</keyword>
<evidence type="ECO:0008006" key="4">
    <source>
        <dbReference type="Google" id="ProtNLM"/>
    </source>
</evidence>
<feature type="transmembrane region" description="Helical" evidence="1">
    <location>
        <begin position="84"/>
        <end position="102"/>
    </location>
</feature>
<feature type="transmembrane region" description="Helical" evidence="1">
    <location>
        <begin position="114"/>
        <end position="132"/>
    </location>
</feature>
<feature type="transmembrane region" description="Helical" evidence="1">
    <location>
        <begin position="495"/>
        <end position="512"/>
    </location>
</feature>
<sequence>MTSREPTRPAARMTNQITSRMTSLLRARADTHAAGRVSRPDLAAAATAFALVVAASVTGAVLYLNGHPVQASAAPLFAHWRPHAGLGTPAAVVIAVLVWWRGPALAARLSWRRLTLAAYGVAVVWSLTLALVDGWSRGVAGRLATRPEYLHEVGGVTDIPGMLREFTSRILAGNADSWTTHVSGHPPGALLTFVALDRIGLSGGGWAGMVCIAVGALAAIAVPHTVRLLGADDAARAAVPFAVLFPGAVWAGVSADGLFAGVTATGVALLAHALTRGARTSALAGGVLLGFGCYLSYGLVLLIVVVAGVLIAAGWRWGPLAWAAAGAAAVVVIFTAYGFWWLDGYHLVIERYYQGIASIRPYGYWVWANLAALAVSAGPVAAVILRRSVPAAINVTGPGPRPVSAHSRGGTRVATSLRQMNWRPAGRAPAGSDFTRWRLSGADQVSWLLPVCAAVAILAADLSGYSKAEVERIWLPFAWWLTAGAALVPADQRRFWLAAQALTALAVNHLLLTTW</sequence>
<feature type="transmembrane region" description="Helical" evidence="1">
    <location>
        <begin position="199"/>
        <end position="222"/>
    </location>
</feature>
<feature type="transmembrane region" description="Helical" evidence="1">
    <location>
        <begin position="362"/>
        <end position="385"/>
    </location>
</feature>
<keyword evidence="1" id="KW-0812">Transmembrane</keyword>
<feature type="transmembrane region" description="Helical" evidence="1">
    <location>
        <begin position="447"/>
        <end position="466"/>
    </location>
</feature>
<feature type="transmembrane region" description="Helical" evidence="1">
    <location>
        <begin position="258"/>
        <end position="275"/>
    </location>
</feature>
<keyword evidence="1" id="KW-0472">Membrane</keyword>
<evidence type="ECO:0000256" key="1">
    <source>
        <dbReference type="SAM" id="Phobius"/>
    </source>
</evidence>
<feature type="transmembrane region" description="Helical" evidence="1">
    <location>
        <begin position="321"/>
        <end position="342"/>
    </location>
</feature>
<gene>
    <name evidence="2" type="ORF">C8E87_8521</name>
</gene>
<keyword evidence="1" id="KW-1133">Transmembrane helix</keyword>
<name>A0A4R6JBC5_9ACTN</name>
<protein>
    <recommendedName>
        <fullName evidence="4">Integral membrane protein</fullName>
    </recommendedName>
</protein>
<feature type="transmembrane region" description="Helical" evidence="1">
    <location>
        <begin position="473"/>
        <end position="489"/>
    </location>
</feature>
<evidence type="ECO:0000313" key="2">
    <source>
        <dbReference type="EMBL" id="TDO33040.1"/>
    </source>
</evidence>
<evidence type="ECO:0000313" key="3">
    <source>
        <dbReference type="Proteomes" id="UP000294901"/>
    </source>
</evidence>
<proteinExistence type="predicted"/>
<comment type="caution">
    <text evidence="2">The sequence shown here is derived from an EMBL/GenBank/DDBJ whole genome shotgun (WGS) entry which is preliminary data.</text>
</comment>
<dbReference type="EMBL" id="SNWR01000002">
    <property type="protein sequence ID" value="TDO33040.1"/>
    <property type="molecule type" value="Genomic_DNA"/>
</dbReference>
<dbReference type="Proteomes" id="UP000294901">
    <property type="component" value="Unassembled WGS sequence"/>
</dbReference>
<reference evidence="2 3" key="1">
    <citation type="submission" date="2019-03" db="EMBL/GenBank/DDBJ databases">
        <title>Sequencing the genomes of 1000 actinobacteria strains.</title>
        <authorList>
            <person name="Klenk H.-P."/>
        </authorList>
    </citation>
    <scope>NUCLEOTIDE SEQUENCE [LARGE SCALE GENOMIC DNA]</scope>
    <source>
        <strain evidence="2 3">DSM 43805</strain>
    </source>
</reference>
<dbReference type="AlphaFoldDB" id="A0A4R6JBC5"/>
<accession>A0A4R6JBC5</accession>
<feature type="transmembrane region" description="Helical" evidence="1">
    <location>
        <begin position="287"/>
        <end position="315"/>
    </location>
</feature>
<feature type="transmembrane region" description="Helical" evidence="1">
    <location>
        <begin position="42"/>
        <end position="64"/>
    </location>
</feature>